<dbReference type="EMBL" id="KZ825469">
    <property type="protein sequence ID" value="PYI35559.1"/>
    <property type="molecule type" value="Genomic_DNA"/>
</dbReference>
<evidence type="ECO:0000313" key="1">
    <source>
        <dbReference type="EMBL" id="PYI35559.1"/>
    </source>
</evidence>
<evidence type="ECO:0008006" key="3">
    <source>
        <dbReference type="Google" id="ProtNLM"/>
    </source>
</evidence>
<sequence>MDLPAEIIGIIVAYIAGYDAIYCFGVGLSHIDSIPMHDLASLRLVNKTFCYFASKHFFRILSWGGGLWDEICYSPYAVHVRQMHLIGPDHGSERMSWEKLTIQLPDVLSCLPHLETMVVHLEVLSTSDLEAINPQRVLVQSFEKAPLLKLRNLLVFFDGLKAYKAGTLREAVTPKKQVTRLLQGLRRLSLQSPDAMVPDTWTKAQSLAADFLACLLNLPETSATQPAPEAEDGVKQDMSQGSSTLELELLALAELAVPGSVPATFATLATQSLRHFDMHRVLLVSGNWCDILLSLSHMPQLVKFRLKRCKQWEMGSDRQLICVNLVPAPGVKAEVDECDYEAPLACLPLELGLAYVAALRQVNVNRSSAGMTPLWHQGKWWTCQ</sequence>
<evidence type="ECO:0000313" key="2">
    <source>
        <dbReference type="Proteomes" id="UP000248817"/>
    </source>
</evidence>
<accession>A0A2V5IFU6</accession>
<name>A0A2V5IFU6_9EURO</name>
<protein>
    <recommendedName>
        <fullName evidence="3">F-box domain-containing protein</fullName>
    </recommendedName>
</protein>
<dbReference type="Proteomes" id="UP000248817">
    <property type="component" value="Unassembled WGS sequence"/>
</dbReference>
<organism evidence="1 2">
    <name type="scientific">Aspergillus indologenus CBS 114.80</name>
    <dbReference type="NCBI Taxonomy" id="1450541"/>
    <lineage>
        <taxon>Eukaryota</taxon>
        <taxon>Fungi</taxon>
        <taxon>Dikarya</taxon>
        <taxon>Ascomycota</taxon>
        <taxon>Pezizomycotina</taxon>
        <taxon>Eurotiomycetes</taxon>
        <taxon>Eurotiomycetidae</taxon>
        <taxon>Eurotiales</taxon>
        <taxon>Aspergillaceae</taxon>
        <taxon>Aspergillus</taxon>
        <taxon>Aspergillus subgen. Circumdati</taxon>
    </lineage>
</organism>
<dbReference type="AlphaFoldDB" id="A0A2V5IFU6"/>
<keyword evidence="2" id="KW-1185">Reference proteome</keyword>
<gene>
    <name evidence="1" type="ORF">BP00DRAFT_442732</name>
</gene>
<reference evidence="1 2" key="1">
    <citation type="submission" date="2018-02" db="EMBL/GenBank/DDBJ databases">
        <title>The genomes of Aspergillus section Nigri reveals drivers in fungal speciation.</title>
        <authorList>
            <consortium name="DOE Joint Genome Institute"/>
            <person name="Vesth T.C."/>
            <person name="Nybo J."/>
            <person name="Theobald S."/>
            <person name="Brandl J."/>
            <person name="Frisvad J.C."/>
            <person name="Nielsen K.F."/>
            <person name="Lyhne E.K."/>
            <person name="Kogle M.E."/>
            <person name="Kuo A."/>
            <person name="Riley R."/>
            <person name="Clum A."/>
            <person name="Nolan M."/>
            <person name="Lipzen A."/>
            <person name="Salamov A."/>
            <person name="Henrissat B."/>
            <person name="Wiebenga A."/>
            <person name="De vries R.P."/>
            <person name="Grigoriev I.V."/>
            <person name="Mortensen U.H."/>
            <person name="Andersen M.R."/>
            <person name="Baker S.E."/>
        </authorList>
    </citation>
    <scope>NUCLEOTIDE SEQUENCE [LARGE SCALE GENOMIC DNA]</scope>
    <source>
        <strain evidence="1 2">CBS 114.80</strain>
    </source>
</reference>
<proteinExistence type="predicted"/>